<dbReference type="SMART" id="SM00909">
    <property type="entry name" value="Germane"/>
    <property type="match status" value="1"/>
</dbReference>
<feature type="compositionally biased region" description="Polar residues" evidence="1">
    <location>
        <begin position="47"/>
        <end position="73"/>
    </location>
</feature>
<proteinExistence type="predicted"/>
<dbReference type="PROSITE" id="PS51257">
    <property type="entry name" value="PROKAR_LIPOPROTEIN"/>
    <property type="match status" value="1"/>
</dbReference>
<dbReference type="InterPro" id="IPR019606">
    <property type="entry name" value="GerMN"/>
</dbReference>
<dbReference type="eggNOG" id="COG5401">
    <property type="taxonomic scope" value="Bacteria"/>
</dbReference>
<protein>
    <recommendedName>
        <fullName evidence="2">GerMN domain-containing protein</fullName>
    </recommendedName>
</protein>
<dbReference type="EMBL" id="JQCR01000003">
    <property type="protein sequence ID" value="KGE17760.1"/>
    <property type="molecule type" value="Genomic_DNA"/>
</dbReference>
<dbReference type="RefSeq" id="WP_036657036.1">
    <property type="nucleotide sequence ID" value="NZ_JQCR01000003.1"/>
</dbReference>
<dbReference type="Pfam" id="PF10646">
    <property type="entry name" value="Germane"/>
    <property type="match status" value="1"/>
</dbReference>
<dbReference type="OrthoDB" id="1954033at2"/>
<feature type="domain" description="GerMN" evidence="2">
    <location>
        <begin position="121"/>
        <end position="205"/>
    </location>
</feature>
<gene>
    <name evidence="3" type="ORF">PWYN_24705</name>
</gene>
<name>A0A098M5D4_9BACL</name>
<keyword evidence="4" id="KW-1185">Reference proteome</keyword>
<feature type="region of interest" description="Disordered" evidence="1">
    <location>
        <begin position="23"/>
        <end position="85"/>
    </location>
</feature>
<evidence type="ECO:0000313" key="3">
    <source>
        <dbReference type="EMBL" id="KGE17760.1"/>
    </source>
</evidence>
<accession>A0A098M5D4</accession>
<organism evidence="3 4">
    <name type="scientific">Paenibacillus wynnii</name>
    <dbReference type="NCBI Taxonomy" id="268407"/>
    <lineage>
        <taxon>Bacteria</taxon>
        <taxon>Bacillati</taxon>
        <taxon>Bacillota</taxon>
        <taxon>Bacilli</taxon>
        <taxon>Bacillales</taxon>
        <taxon>Paenibacillaceae</taxon>
        <taxon>Paenibacillus</taxon>
    </lineage>
</organism>
<sequence>MKTKLGYAGLSILLMFIMSGCGEKPEASSSNPSQNSPAVVSGAGGNAVSSEGTGNSATEATAVPTDTATSVGTDNAAPTEKPVQNKKSETIEVYFTDSQLMDLVQAKADISYSASDEASKYGEAFKALQSSENPDLIPLWGKIELKSIKFENGQIVLDIHKPIEAQLGAGGESFALSALAKTLFQFKEVESIEVLLDGEKVESLMGHVDLEHPMTRDNS</sequence>
<dbReference type="Proteomes" id="UP000029734">
    <property type="component" value="Unassembled WGS sequence"/>
</dbReference>
<dbReference type="AlphaFoldDB" id="A0A098M5D4"/>
<dbReference type="STRING" id="268407.PWYN_24705"/>
<feature type="compositionally biased region" description="Low complexity" evidence="1">
    <location>
        <begin position="27"/>
        <end position="41"/>
    </location>
</feature>
<evidence type="ECO:0000256" key="1">
    <source>
        <dbReference type="SAM" id="MobiDB-lite"/>
    </source>
</evidence>
<comment type="caution">
    <text evidence="3">The sequence shown here is derived from an EMBL/GenBank/DDBJ whole genome shotgun (WGS) entry which is preliminary data.</text>
</comment>
<reference evidence="3 4" key="1">
    <citation type="submission" date="2014-08" db="EMBL/GenBank/DDBJ databases">
        <authorList>
            <person name="den Bakker H.C."/>
        </authorList>
    </citation>
    <scope>NUCLEOTIDE SEQUENCE [LARGE SCALE GENOMIC DNA]</scope>
    <source>
        <strain evidence="3 4">DSM 18334</strain>
    </source>
</reference>
<reference evidence="3 4" key="2">
    <citation type="submission" date="2014-10" db="EMBL/GenBank/DDBJ databases">
        <title>Comparative genomics of the Paenibacillus odorifer group.</title>
        <authorList>
            <person name="Tsai Y.-C."/>
            <person name="Martin N."/>
            <person name="Korlach J."/>
            <person name="Wiedmann M."/>
        </authorList>
    </citation>
    <scope>NUCLEOTIDE SEQUENCE [LARGE SCALE GENOMIC DNA]</scope>
    <source>
        <strain evidence="3 4">DSM 18334</strain>
    </source>
</reference>
<evidence type="ECO:0000259" key="2">
    <source>
        <dbReference type="SMART" id="SM00909"/>
    </source>
</evidence>
<evidence type="ECO:0000313" key="4">
    <source>
        <dbReference type="Proteomes" id="UP000029734"/>
    </source>
</evidence>